<protein>
    <recommendedName>
        <fullName evidence="6">Transcription termination factor 4, mitochondrial</fullName>
    </recommendedName>
</protein>
<dbReference type="GO" id="GO:0003676">
    <property type="term" value="F:nucleic acid binding"/>
    <property type="evidence" value="ECO:0007669"/>
    <property type="project" value="InterPro"/>
</dbReference>
<name>A0A8J6FV96_ELECQ</name>
<organism evidence="4 5">
    <name type="scientific">Eleutherodactylus coqui</name>
    <name type="common">Puerto Rican coqui</name>
    <dbReference type="NCBI Taxonomy" id="57060"/>
    <lineage>
        <taxon>Eukaryota</taxon>
        <taxon>Metazoa</taxon>
        <taxon>Chordata</taxon>
        <taxon>Craniata</taxon>
        <taxon>Vertebrata</taxon>
        <taxon>Euteleostomi</taxon>
        <taxon>Amphibia</taxon>
        <taxon>Batrachia</taxon>
        <taxon>Anura</taxon>
        <taxon>Neobatrachia</taxon>
        <taxon>Hyloidea</taxon>
        <taxon>Eleutherodactylidae</taxon>
        <taxon>Eleutherodactylinae</taxon>
        <taxon>Eleutherodactylus</taxon>
        <taxon>Eleutherodactylus</taxon>
    </lineage>
</organism>
<dbReference type="InterPro" id="IPR003690">
    <property type="entry name" value="MTERF"/>
</dbReference>
<evidence type="ECO:0000256" key="3">
    <source>
        <dbReference type="SAM" id="MobiDB-lite"/>
    </source>
</evidence>
<feature type="compositionally biased region" description="Basic and acidic residues" evidence="3">
    <location>
        <begin position="184"/>
        <end position="193"/>
    </location>
</feature>
<dbReference type="Proteomes" id="UP000770717">
    <property type="component" value="Unassembled WGS sequence"/>
</dbReference>
<dbReference type="EMBL" id="WNTK01000001">
    <property type="protein sequence ID" value="KAG9494357.1"/>
    <property type="molecule type" value="Genomic_DNA"/>
</dbReference>
<evidence type="ECO:0008006" key="6">
    <source>
        <dbReference type="Google" id="ProtNLM"/>
    </source>
</evidence>
<keyword evidence="2" id="KW-0809">Transit peptide</keyword>
<feature type="compositionally biased region" description="Acidic residues" evidence="3">
    <location>
        <begin position="194"/>
        <end position="221"/>
    </location>
</feature>
<keyword evidence="5" id="KW-1185">Reference proteome</keyword>
<proteinExistence type="inferred from homology"/>
<evidence type="ECO:0000256" key="1">
    <source>
        <dbReference type="ARBA" id="ARBA00007692"/>
    </source>
</evidence>
<dbReference type="AlphaFoldDB" id="A0A8J6FV96"/>
<reference evidence="4" key="1">
    <citation type="thesis" date="2020" institute="ProQuest LLC" country="789 East Eisenhower Parkway, Ann Arbor, MI, USA">
        <title>Comparative Genomics and Chromosome Evolution.</title>
        <authorList>
            <person name="Mudd A.B."/>
        </authorList>
    </citation>
    <scope>NUCLEOTIDE SEQUENCE</scope>
    <source>
        <strain evidence="4">HN-11 Male</strain>
        <tissue evidence="4">Kidney and liver</tissue>
    </source>
</reference>
<comment type="caution">
    <text evidence="4">The sequence shown here is derived from an EMBL/GenBank/DDBJ whole genome shotgun (WGS) entry which is preliminary data.</text>
</comment>
<evidence type="ECO:0000256" key="2">
    <source>
        <dbReference type="ARBA" id="ARBA00022946"/>
    </source>
</evidence>
<dbReference type="OrthoDB" id="9991972at2759"/>
<dbReference type="InterPro" id="IPR038538">
    <property type="entry name" value="MTERF_sf"/>
</dbReference>
<feature type="compositionally biased region" description="Basic and acidic residues" evidence="3">
    <location>
        <begin position="222"/>
        <end position="237"/>
    </location>
</feature>
<dbReference type="Gene3D" id="1.25.70.10">
    <property type="entry name" value="Transcription termination factor 3, mitochondrial"/>
    <property type="match status" value="1"/>
</dbReference>
<comment type="similarity">
    <text evidence="1">Belongs to the mTERF family.</text>
</comment>
<evidence type="ECO:0000313" key="4">
    <source>
        <dbReference type="EMBL" id="KAG9494357.1"/>
    </source>
</evidence>
<accession>A0A8J6FV96</accession>
<sequence>MFHMYSYSVPDDETMLLAIIFQTIFCSLRLSFHIGSLQASLVRCPALLSVPRSRLLATAQFLKSRCQFTSQQVQKILKTSPETLTQDSSHLEDVFQYLYFRMGGKQEEIVSCQAFETPFDEIRARHQFLERLGTFQPPNKYRTCPPTNPKVKEVIQLSEKDFLSRIAHSSAEEFTTFRKILEREEREGESHLEDTEDELSSDEDDAKQDSDSGEDSEDEDYKENVHDDKPNDYRKKK</sequence>
<feature type="region of interest" description="Disordered" evidence="3">
    <location>
        <begin position="184"/>
        <end position="237"/>
    </location>
</feature>
<gene>
    <name evidence="4" type="ORF">GDO78_001943</name>
</gene>
<evidence type="ECO:0000313" key="5">
    <source>
        <dbReference type="Proteomes" id="UP000770717"/>
    </source>
</evidence>
<dbReference type="Pfam" id="PF02536">
    <property type="entry name" value="mTERF"/>
    <property type="match status" value="1"/>
</dbReference>